<dbReference type="Proteomes" id="UP000276133">
    <property type="component" value="Unassembled WGS sequence"/>
</dbReference>
<proteinExistence type="predicted"/>
<evidence type="ECO:0000313" key="2">
    <source>
        <dbReference type="Proteomes" id="UP000276133"/>
    </source>
</evidence>
<evidence type="ECO:0000313" key="1">
    <source>
        <dbReference type="EMBL" id="RNA35586.1"/>
    </source>
</evidence>
<keyword evidence="2" id="KW-1185">Reference proteome</keyword>
<dbReference type="EMBL" id="REGN01001311">
    <property type="protein sequence ID" value="RNA35586.1"/>
    <property type="molecule type" value="Genomic_DNA"/>
</dbReference>
<protein>
    <submittedName>
        <fullName evidence="1">Uncharacterized protein</fullName>
    </submittedName>
</protein>
<accession>A0A3M7SII3</accession>
<sequence>MHSEELPKTQQKFFYEPEINYVKRGRKTTTFYKSICGLLFPENAEVAKSELDKLVMDRLLWKKNVAECCKSLFD</sequence>
<reference evidence="1 2" key="1">
    <citation type="journal article" date="2018" name="Sci. Rep.">
        <title>Genomic signatures of local adaptation to the degree of environmental predictability in rotifers.</title>
        <authorList>
            <person name="Franch-Gras L."/>
            <person name="Hahn C."/>
            <person name="Garcia-Roger E.M."/>
            <person name="Carmona M.J."/>
            <person name="Serra M."/>
            <person name="Gomez A."/>
        </authorList>
    </citation>
    <scope>NUCLEOTIDE SEQUENCE [LARGE SCALE GENOMIC DNA]</scope>
    <source>
        <strain evidence="1">HYR1</strain>
    </source>
</reference>
<gene>
    <name evidence="1" type="ORF">BpHYR1_024030</name>
</gene>
<organism evidence="1 2">
    <name type="scientific">Brachionus plicatilis</name>
    <name type="common">Marine rotifer</name>
    <name type="synonym">Brachionus muelleri</name>
    <dbReference type="NCBI Taxonomy" id="10195"/>
    <lineage>
        <taxon>Eukaryota</taxon>
        <taxon>Metazoa</taxon>
        <taxon>Spiralia</taxon>
        <taxon>Gnathifera</taxon>
        <taxon>Rotifera</taxon>
        <taxon>Eurotatoria</taxon>
        <taxon>Monogononta</taxon>
        <taxon>Pseudotrocha</taxon>
        <taxon>Ploima</taxon>
        <taxon>Brachionidae</taxon>
        <taxon>Brachionus</taxon>
    </lineage>
</organism>
<name>A0A3M7SII3_BRAPC</name>
<comment type="caution">
    <text evidence="1">The sequence shown here is derived from an EMBL/GenBank/DDBJ whole genome shotgun (WGS) entry which is preliminary data.</text>
</comment>
<dbReference type="AlphaFoldDB" id="A0A3M7SII3"/>